<organism evidence="3 4">
    <name type="scientific">Candidatus Mediterraneibacter faecavium</name>
    <dbReference type="NCBI Taxonomy" id="2838668"/>
    <lineage>
        <taxon>Bacteria</taxon>
        <taxon>Bacillati</taxon>
        <taxon>Bacillota</taxon>
        <taxon>Clostridia</taxon>
        <taxon>Lachnospirales</taxon>
        <taxon>Lachnospiraceae</taxon>
        <taxon>Mediterraneibacter</taxon>
    </lineage>
</organism>
<name>A0A9D2TLT6_9FIRM</name>
<keyword evidence="1" id="KW-0732">Signal</keyword>
<dbReference type="Pfam" id="PF10646">
    <property type="entry name" value="Germane"/>
    <property type="match status" value="2"/>
</dbReference>
<dbReference type="PROSITE" id="PS51257">
    <property type="entry name" value="PROKAR_LIPOPROTEIN"/>
    <property type="match status" value="1"/>
</dbReference>
<dbReference type="InterPro" id="IPR019606">
    <property type="entry name" value="GerMN"/>
</dbReference>
<reference evidence="3" key="2">
    <citation type="submission" date="2021-04" db="EMBL/GenBank/DDBJ databases">
        <authorList>
            <person name="Gilroy R."/>
        </authorList>
    </citation>
    <scope>NUCLEOTIDE SEQUENCE</scope>
    <source>
        <strain evidence="3">CHK196-7946</strain>
    </source>
</reference>
<evidence type="ECO:0000256" key="1">
    <source>
        <dbReference type="SAM" id="SignalP"/>
    </source>
</evidence>
<dbReference type="SMART" id="SM00909">
    <property type="entry name" value="Germane"/>
    <property type="match status" value="2"/>
</dbReference>
<proteinExistence type="predicted"/>
<protein>
    <submittedName>
        <fullName evidence="3">GerMN domain-containing protein</fullName>
    </submittedName>
</protein>
<sequence>MRSLKIRKVILPVVLCLAALTAACGRQEQIGEGDSYVYCLNESGTGLIKVACDLPDGTTQETAEAVLEELSTPAADIEYMTPIPEEVKVENCELFGGILEIDFSGEYLDMGNIREKLMRAAVVQSLVRIDGVNAVAFTVAGKPLTDKEGMEIGLMNEDDFVETTASSPSAYQTDTLTLYFANKSGDELVAKKVDVRYSSNVSKDKLIVEKLMQGPGETGGFPTINPDTNLLSVTTKDKICYVNFDNTFLTGAYDILPELTVYSIVNSLVEGTEATQVQITINGETNAVYMETVDLSQPFEADMDLVAADEADE</sequence>
<dbReference type="AlphaFoldDB" id="A0A9D2TLT6"/>
<accession>A0A9D2TLT6</accession>
<dbReference type="Proteomes" id="UP000823902">
    <property type="component" value="Unassembled WGS sequence"/>
</dbReference>
<gene>
    <name evidence="3" type="ORF">H9697_08955</name>
</gene>
<evidence type="ECO:0000259" key="2">
    <source>
        <dbReference type="SMART" id="SM00909"/>
    </source>
</evidence>
<evidence type="ECO:0000313" key="3">
    <source>
        <dbReference type="EMBL" id="HJC75055.1"/>
    </source>
</evidence>
<reference evidence="3" key="1">
    <citation type="journal article" date="2021" name="PeerJ">
        <title>Extensive microbial diversity within the chicken gut microbiome revealed by metagenomics and culture.</title>
        <authorList>
            <person name="Gilroy R."/>
            <person name="Ravi A."/>
            <person name="Getino M."/>
            <person name="Pursley I."/>
            <person name="Horton D.L."/>
            <person name="Alikhan N.F."/>
            <person name="Baker D."/>
            <person name="Gharbi K."/>
            <person name="Hall N."/>
            <person name="Watson M."/>
            <person name="Adriaenssens E.M."/>
            <person name="Foster-Nyarko E."/>
            <person name="Jarju S."/>
            <person name="Secka A."/>
            <person name="Antonio M."/>
            <person name="Oren A."/>
            <person name="Chaudhuri R.R."/>
            <person name="La Ragione R."/>
            <person name="Hildebrand F."/>
            <person name="Pallen M.J."/>
        </authorList>
    </citation>
    <scope>NUCLEOTIDE SEQUENCE</scope>
    <source>
        <strain evidence="3">CHK196-7946</strain>
    </source>
</reference>
<feature type="chain" id="PRO_5038691126" evidence="1">
    <location>
        <begin position="25"/>
        <end position="313"/>
    </location>
</feature>
<feature type="signal peptide" evidence="1">
    <location>
        <begin position="1"/>
        <end position="24"/>
    </location>
</feature>
<feature type="domain" description="GerMN" evidence="2">
    <location>
        <begin position="204"/>
        <end position="290"/>
    </location>
</feature>
<dbReference type="EMBL" id="DWVY01000047">
    <property type="protein sequence ID" value="HJC75055.1"/>
    <property type="molecule type" value="Genomic_DNA"/>
</dbReference>
<evidence type="ECO:0000313" key="4">
    <source>
        <dbReference type="Proteomes" id="UP000823902"/>
    </source>
</evidence>
<feature type="domain" description="GerMN" evidence="2">
    <location>
        <begin position="63"/>
        <end position="148"/>
    </location>
</feature>
<comment type="caution">
    <text evidence="3">The sequence shown here is derived from an EMBL/GenBank/DDBJ whole genome shotgun (WGS) entry which is preliminary data.</text>
</comment>